<sequence>MIDQPPAFLRRLFDRAVEVADPMRTLAGSLPPKPEGRIVVIGAGKASARMAEAVEAAWGPCEGLVITRYGYARPCQGIEIVEAAHPVPDQAGADATARMLDLLSGLTEDDFVLALISGGASALLIAPCEGVSLEDKKAVNSALLASGAPIGKMNIVRKHLSRVKGGQLAAAAYPARMLALMISDVPGDDPAFIGSGPTVGDASGVDDVRAVIERWNIDLPPSVRAALDRPTGVIAPGDPRLSRVENVIYAAPAQSLAAAAERAQAEGIETEILGDALEGEAREVAADMARRALDLQATLTAGDAPRLLLSGGELTVTRRGDGSGGPNAEFCLALALALDGAPGIHAIACDTDGVDGAAEVAGAIIGPETLKGHRDDAERALASNDAHGFFGRIGAQVVTGPTLTNVNDFRAILVEAKP</sequence>
<dbReference type="Gene3D" id="3.40.50.10180">
    <property type="entry name" value="Glycerate kinase, MOFRL-like N-terminal domain"/>
    <property type="match status" value="1"/>
</dbReference>
<dbReference type="GeneID" id="94364197"/>
<feature type="domain" description="MOFRL" evidence="1">
    <location>
        <begin position="307"/>
        <end position="408"/>
    </location>
</feature>
<comment type="caution">
    <text evidence="3">The sequence shown here is derived from an EMBL/GenBank/DDBJ whole genome shotgun (WGS) entry which is preliminary data.</text>
</comment>
<dbReference type="EMBL" id="QEYD01000002">
    <property type="protein sequence ID" value="PWE31070.1"/>
    <property type="molecule type" value="Genomic_DNA"/>
</dbReference>
<protein>
    <submittedName>
        <fullName evidence="3">Glycerate kinase</fullName>
    </submittedName>
</protein>
<accession>A0A2U2CGR2</accession>
<dbReference type="AlphaFoldDB" id="A0A2U2CGR2"/>
<dbReference type="InterPro" id="IPR037035">
    <property type="entry name" value="GK-like_C_sf"/>
</dbReference>
<keyword evidence="3" id="KW-0418">Kinase</keyword>
<dbReference type="RefSeq" id="WP_109532148.1">
    <property type="nucleotide sequence ID" value="NZ_QEYD01000002.1"/>
</dbReference>
<evidence type="ECO:0000313" key="4">
    <source>
        <dbReference type="Proteomes" id="UP000244940"/>
    </source>
</evidence>
<evidence type="ECO:0000259" key="1">
    <source>
        <dbReference type="Pfam" id="PF05161"/>
    </source>
</evidence>
<dbReference type="InterPro" id="IPR025286">
    <property type="entry name" value="MOFRL_assoc_dom"/>
</dbReference>
<keyword evidence="4" id="KW-1185">Reference proteome</keyword>
<dbReference type="PANTHER" id="PTHR12227">
    <property type="entry name" value="GLYCERATE KINASE"/>
    <property type="match status" value="1"/>
</dbReference>
<gene>
    <name evidence="3" type="ORF">C4N9_04785</name>
</gene>
<organism evidence="3 4">
    <name type="scientific">Pararhodobacter marinus</name>
    <dbReference type="NCBI Taxonomy" id="2184063"/>
    <lineage>
        <taxon>Bacteria</taxon>
        <taxon>Pseudomonadati</taxon>
        <taxon>Pseudomonadota</taxon>
        <taxon>Alphaproteobacteria</taxon>
        <taxon>Rhodobacterales</taxon>
        <taxon>Paracoccaceae</taxon>
        <taxon>Pararhodobacter</taxon>
    </lineage>
</organism>
<evidence type="ECO:0000313" key="3">
    <source>
        <dbReference type="EMBL" id="PWE31070.1"/>
    </source>
</evidence>
<name>A0A2U2CGR2_9RHOB</name>
<dbReference type="GO" id="GO:0005737">
    <property type="term" value="C:cytoplasm"/>
    <property type="evidence" value="ECO:0007669"/>
    <property type="project" value="TreeGrafter"/>
</dbReference>
<dbReference type="OrthoDB" id="9766552at2"/>
<dbReference type="Pfam" id="PF05161">
    <property type="entry name" value="MOFRL"/>
    <property type="match status" value="1"/>
</dbReference>
<dbReference type="Pfam" id="PF13660">
    <property type="entry name" value="DUF4147"/>
    <property type="match status" value="1"/>
</dbReference>
<feature type="domain" description="MOFRL-associated" evidence="2">
    <location>
        <begin position="9"/>
        <end position="227"/>
    </location>
</feature>
<keyword evidence="3" id="KW-0808">Transferase</keyword>
<dbReference type="PANTHER" id="PTHR12227:SF0">
    <property type="entry name" value="GLYCERATE KINASE"/>
    <property type="match status" value="1"/>
</dbReference>
<dbReference type="Proteomes" id="UP000244940">
    <property type="component" value="Unassembled WGS sequence"/>
</dbReference>
<dbReference type="InterPro" id="IPR039760">
    <property type="entry name" value="MOFRL_protein"/>
</dbReference>
<reference evidence="3 4" key="1">
    <citation type="submission" date="2018-05" db="EMBL/GenBank/DDBJ databases">
        <title>Pararhodobacter marina sp. nov., isolated from deep-sea water of the Indian Ocean.</title>
        <authorList>
            <person name="Lai Q.Sr."/>
            <person name="Liu X."/>
            <person name="Shao Z."/>
        </authorList>
    </citation>
    <scope>NUCLEOTIDE SEQUENCE [LARGE SCALE GENOMIC DNA]</scope>
    <source>
        <strain evidence="3 4">CIC4N-9</strain>
    </source>
</reference>
<dbReference type="Gene3D" id="3.40.1480.10">
    <property type="entry name" value="MOFRL domain"/>
    <property type="match status" value="1"/>
</dbReference>
<dbReference type="InterPro" id="IPR038614">
    <property type="entry name" value="GK_N_sf"/>
</dbReference>
<proteinExistence type="predicted"/>
<evidence type="ECO:0000259" key="2">
    <source>
        <dbReference type="Pfam" id="PF13660"/>
    </source>
</evidence>
<dbReference type="SUPFAM" id="SSF82544">
    <property type="entry name" value="GckA/TtuD-like"/>
    <property type="match status" value="1"/>
</dbReference>
<dbReference type="GO" id="GO:0008887">
    <property type="term" value="F:glycerate kinase activity"/>
    <property type="evidence" value="ECO:0007669"/>
    <property type="project" value="InterPro"/>
</dbReference>
<dbReference type="InterPro" id="IPR007835">
    <property type="entry name" value="MOFRL"/>
</dbReference>